<accession>A0A139H3L9</accession>
<reference evidence="2 3" key="1">
    <citation type="submission" date="2015-07" db="EMBL/GenBank/DDBJ databases">
        <title>Comparative genomics of the Sigatoka disease complex on banana suggests a link between parallel evolutionary changes in Pseudocercospora fijiensis and Pseudocercospora eumusae and increased virulence on the banana host.</title>
        <authorList>
            <person name="Chang T.-C."/>
            <person name="Salvucci A."/>
            <person name="Crous P.W."/>
            <person name="Stergiopoulos I."/>
        </authorList>
    </citation>
    <scope>NUCLEOTIDE SEQUENCE [LARGE SCALE GENOMIC DNA]</scope>
    <source>
        <strain evidence="2 3">CBS 114824</strain>
    </source>
</reference>
<comment type="caution">
    <text evidence="2">The sequence shown here is derived from an EMBL/GenBank/DDBJ whole genome shotgun (WGS) entry which is preliminary data.</text>
</comment>
<name>A0A139H3L9_9PEZI</name>
<feature type="compositionally biased region" description="Basic and acidic residues" evidence="1">
    <location>
        <begin position="642"/>
        <end position="654"/>
    </location>
</feature>
<evidence type="ECO:0008006" key="4">
    <source>
        <dbReference type="Google" id="ProtNLM"/>
    </source>
</evidence>
<dbReference type="OrthoDB" id="185373at2759"/>
<dbReference type="STRING" id="321146.A0A139H3L9"/>
<organism evidence="2 3">
    <name type="scientific">Pseudocercospora eumusae</name>
    <dbReference type="NCBI Taxonomy" id="321146"/>
    <lineage>
        <taxon>Eukaryota</taxon>
        <taxon>Fungi</taxon>
        <taxon>Dikarya</taxon>
        <taxon>Ascomycota</taxon>
        <taxon>Pezizomycotina</taxon>
        <taxon>Dothideomycetes</taxon>
        <taxon>Dothideomycetidae</taxon>
        <taxon>Mycosphaerellales</taxon>
        <taxon>Mycosphaerellaceae</taxon>
        <taxon>Pseudocercospora</taxon>
    </lineage>
</organism>
<feature type="region of interest" description="Disordered" evidence="1">
    <location>
        <begin position="629"/>
        <end position="654"/>
    </location>
</feature>
<evidence type="ECO:0000256" key="1">
    <source>
        <dbReference type="SAM" id="MobiDB-lite"/>
    </source>
</evidence>
<dbReference type="EMBL" id="LFZN01000154">
    <property type="protein sequence ID" value="KXS97066.1"/>
    <property type="molecule type" value="Genomic_DNA"/>
</dbReference>
<feature type="region of interest" description="Disordered" evidence="1">
    <location>
        <begin position="593"/>
        <end position="617"/>
    </location>
</feature>
<dbReference type="Proteomes" id="UP000070133">
    <property type="component" value="Unassembled WGS sequence"/>
</dbReference>
<gene>
    <name evidence="2" type="ORF">AC578_10780</name>
</gene>
<evidence type="ECO:0000313" key="2">
    <source>
        <dbReference type="EMBL" id="KXS97066.1"/>
    </source>
</evidence>
<evidence type="ECO:0000313" key="3">
    <source>
        <dbReference type="Proteomes" id="UP000070133"/>
    </source>
</evidence>
<proteinExistence type="predicted"/>
<protein>
    <recommendedName>
        <fullName evidence="4">Pentatricopeptide repeat domain-containing protein</fullName>
    </recommendedName>
</protein>
<keyword evidence="3" id="KW-1185">Reference proteome</keyword>
<sequence length="654" mass="74446">MQNIWTRVAQLRRPCRCPQCLHTAQGIARRAGTANTNAVRPKYWTSSTFWYSGIFAAAATFDAGVKQRRREQWDQAIADVKQELGQAVHVDGDVDVDQKLAVHAESYAVEKHTTTSSTDKTLEDAVVPQADNHETQPTSTSAFHPLDPEMQWKEEIEQYVDSSIGRRKRARWPANTGHDLNVFHLPPQSIYADDRRKRKADATRWTEKKLKTVELQTELLLMTFFAWLRHREAKGLSCEDAARAVPPEFAGKIRHYVKLTRGEFYGAVTIKAADAEHVRKTPTLAFGQNFEFQRRSGNEQLCNYVQDGLGDYRSMQSDMNAAIRGLFDQADNKHLAAPQYLAKVFYNLSVSTAPPNVDTYNTLITRLHRLGHTLLTRSAIISFLRAKLRPNEVSLAAILNFRTDTDDPEGFRYFVERMMGGGKRGEFLMEAAPWTERCLNHGNRILARDDGRMVQKPHATPMVFTALLRGVLRFEGFEEVLRVTQAWAKEGWGLDVDGFSVLLKDCAERSDWTAGFAVWRQIERLLNRHTLRPGTVNLWTLADMLQLCTLAGDRKEFDRVMSLASDSHPAQVRAGILTNLVLRMRDEYAAKRVAEQDDNPQDYSSAESGEPPTRRTFKVFAQYHKMEKAAETKLRAKPTPTHLEKDDSREAEHQ</sequence>
<dbReference type="AlphaFoldDB" id="A0A139H3L9"/>